<dbReference type="InterPro" id="IPR000792">
    <property type="entry name" value="Tscrpt_reg_LuxR_C"/>
</dbReference>
<proteinExistence type="predicted"/>
<feature type="domain" description="HTH luxR-type" evidence="1">
    <location>
        <begin position="314"/>
        <end position="371"/>
    </location>
</feature>
<gene>
    <name evidence="2" type="ORF">FHS09_002112</name>
</gene>
<reference evidence="2 3" key="1">
    <citation type="submission" date="2020-08" db="EMBL/GenBank/DDBJ databases">
        <title>Genomic Encyclopedia of Type Strains, Phase III (KMG-III): the genomes of soil and plant-associated and newly described type strains.</title>
        <authorList>
            <person name="Whitman W."/>
        </authorList>
    </citation>
    <scope>NUCLEOTIDE SEQUENCE [LARGE SCALE GENOMIC DNA]</scope>
    <source>
        <strain evidence="2 3">CECT 8799</strain>
    </source>
</reference>
<dbReference type="Gene3D" id="1.10.10.10">
    <property type="entry name" value="Winged helix-like DNA-binding domain superfamily/Winged helix DNA-binding domain"/>
    <property type="match status" value="1"/>
</dbReference>
<dbReference type="InterPro" id="IPR035965">
    <property type="entry name" value="PAS-like_dom_sf"/>
</dbReference>
<comment type="caution">
    <text evidence="2">The sequence shown here is derived from an EMBL/GenBank/DDBJ whole genome shotgun (WGS) entry which is preliminary data.</text>
</comment>
<evidence type="ECO:0000259" key="1">
    <source>
        <dbReference type="SMART" id="SM00421"/>
    </source>
</evidence>
<dbReference type="SUPFAM" id="SSF46894">
    <property type="entry name" value="C-terminal effector domain of the bipartite response regulators"/>
    <property type="match status" value="1"/>
</dbReference>
<evidence type="ECO:0000313" key="2">
    <source>
        <dbReference type="EMBL" id="MBB3061279.1"/>
    </source>
</evidence>
<dbReference type="InterPro" id="IPR036388">
    <property type="entry name" value="WH-like_DNA-bd_sf"/>
</dbReference>
<dbReference type="AlphaFoldDB" id="A0A7W4WBM1"/>
<dbReference type="SMART" id="SM00421">
    <property type="entry name" value="HTH_LUXR"/>
    <property type="match status" value="1"/>
</dbReference>
<keyword evidence="2" id="KW-0238">DNA-binding</keyword>
<dbReference type="GO" id="GO:0006355">
    <property type="term" value="P:regulation of DNA-templated transcription"/>
    <property type="evidence" value="ECO:0007669"/>
    <property type="project" value="InterPro"/>
</dbReference>
<name>A0A7W4WBM1_9GAMM</name>
<organism evidence="2 3">
    <name type="scientific">Microbulbifer rhizosphaerae</name>
    <dbReference type="NCBI Taxonomy" id="1562603"/>
    <lineage>
        <taxon>Bacteria</taxon>
        <taxon>Pseudomonadati</taxon>
        <taxon>Pseudomonadota</taxon>
        <taxon>Gammaproteobacteria</taxon>
        <taxon>Cellvibrionales</taxon>
        <taxon>Microbulbiferaceae</taxon>
        <taxon>Microbulbifer</taxon>
    </lineage>
</organism>
<dbReference type="RefSeq" id="WP_183459502.1">
    <property type="nucleotide sequence ID" value="NZ_JACHWZ010000008.1"/>
</dbReference>
<sequence length="382" mass="43057">MDHFFNRILPDLYQCAMQPGQWRNLLDKIRAHFGVQNVSLQMYQVRDDHLRQQWSVRDSWSFSHRALHDWVVNNDRNPRLDLNLTARPQAGVCVLRDRDIFSPDCPEYIALHRRLHALGLGQELLLSLEYDPGRLLSLIMHKPAAERVDFTRAQERFLYDLAPHLQQAVESFENTLRLRQQVEMLSHTVGNLSTGLLLLDSVGKIRWSNHYARRILLRSSHLTLSRERVQCVSGETHAEFCRLLECAVRGEPNGRRGIMTIGNGASRPLQLLVAPAYTPSLSDEVSMEKGVIVPVYLSERNDVLGLSPADVATLFGLTPAEARLATALTEGASLADYANQQGISVGTTRIQLKSVFSKTKTSRQSDLIKLLCMSVSAKASLL</sequence>
<dbReference type="SUPFAM" id="SSF55785">
    <property type="entry name" value="PYP-like sensor domain (PAS domain)"/>
    <property type="match status" value="1"/>
</dbReference>
<evidence type="ECO:0000313" key="3">
    <source>
        <dbReference type="Proteomes" id="UP000535937"/>
    </source>
</evidence>
<accession>A0A7W4WBM1</accession>
<dbReference type="Proteomes" id="UP000535937">
    <property type="component" value="Unassembled WGS sequence"/>
</dbReference>
<dbReference type="EMBL" id="JACHWZ010000008">
    <property type="protein sequence ID" value="MBB3061279.1"/>
    <property type="molecule type" value="Genomic_DNA"/>
</dbReference>
<dbReference type="InterPro" id="IPR016032">
    <property type="entry name" value="Sig_transdc_resp-reg_C-effctor"/>
</dbReference>
<dbReference type="GO" id="GO:0003677">
    <property type="term" value="F:DNA binding"/>
    <property type="evidence" value="ECO:0007669"/>
    <property type="project" value="UniProtKB-KW"/>
</dbReference>
<protein>
    <submittedName>
        <fullName evidence="2">DNA-binding CsgD family transcriptional regulator</fullName>
    </submittedName>
</protein>
<keyword evidence="3" id="KW-1185">Reference proteome</keyword>